<gene>
    <name evidence="1" type="ORF">PPL_01784</name>
</gene>
<dbReference type="AlphaFoldDB" id="D3B0G7"/>
<accession>D3B0G7</accession>
<dbReference type="InParanoid" id="D3B0G7"/>
<keyword evidence="2" id="KW-1185">Reference proteome</keyword>
<organism evidence="1 2">
    <name type="scientific">Heterostelium pallidum (strain ATCC 26659 / Pp 5 / PN500)</name>
    <name type="common">Cellular slime mold</name>
    <name type="synonym">Polysphondylium pallidum</name>
    <dbReference type="NCBI Taxonomy" id="670386"/>
    <lineage>
        <taxon>Eukaryota</taxon>
        <taxon>Amoebozoa</taxon>
        <taxon>Evosea</taxon>
        <taxon>Eumycetozoa</taxon>
        <taxon>Dictyostelia</taxon>
        <taxon>Acytosteliales</taxon>
        <taxon>Acytosteliaceae</taxon>
        <taxon>Heterostelium</taxon>
    </lineage>
</organism>
<dbReference type="EMBL" id="ADBJ01000008">
    <property type="protein sequence ID" value="EFA84791.1"/>
    <property type="molecule type" value="Genomic_DNA"/>
</dbReference>
<proteinExistence type="predicted"/>
<evidence type="ECO:0000313" key="1">
    <source>
        <dbReference type="EMBL" id="EFA84791.1"/>
    </source>
</evidence>
<sequence length="28" mass="3065">MKNKQKKDVQKPAKKLCATSSVLGAFKS</sequence>
<name>D3B0G7_HETP5</name>
<evidence type="ECO:0000313" key="2">
    <source>
        <dbReference type="Proteomes" id="UP000001396"/>
    </source>
</evidence>
<dbReference type="Proteomes" id="UP000001396">
    <property type="component" value="Unassembled WGS sequence"/>
</dbReference>
<comment type="caution">
    <text evidence="1">The sequence shown here is derived from an EMBL/GenBank/DDBJ whole genome shotgun (WGS) entry which is preliminary data.</text>
</comment>
<reference evidence="1 2" key="1">
    <citation type="journal article" date="2011" name="Genome Res.">
        <title>Phylogeny-wide analysis of social amoeba genomes highlights ancient origins for complex intercellular communication.</title>
        <authorList>
            <person name="Heidel A.J."/>
            <person name="Lawal H.M."/>
            <person name="Felder M."/>
            <person name="Schilde C."/>
            <person name="Helps N.R."/>
            <person name="Tunggal B."/>
            <person name="Rivero F."/>
            <person name="John U."/>
            <person name="Schleicher M."/>
            <person name="Eichinger L."/>
            <person name="Platzer M."/>
            <person name="Noegel A.A."/>
            <person name="Schaap P."/>
            <person name="Gloeckner G."/>
        </authorList>
    </citation>
    <scope>NUCLEOTIDE SEQUENCE [LARGE SCALE GENOMIC DNA]</scope>
    <source>
        <strain evidence="2">ATCC 26659 / Pp 5 / PN500</strain>
    </source>
</reference>
<protein>
    <submittedName>
        <fullName evidence="1">Uncharacterized protein</fullName>
    </submittedName>
</protein>